<dbReference type="PANTHER" id="PTHR11455">
    <property type="entry name" value="CRYPTOCHROME"/>
    <property type="match status" value="1"/>
</dbReference>
<gene>
    <name evidence="13" type="ORF">AOE01nite_01270</name>
</gene>
<proteinExistence type="inferred from homology"/>
<dbReference type="PROSITE" id="PS00394">
    <property type="entry name" value="DNA_PHOTOLYASES_1_1"/>
    <property type="match status" value="1"/>
</dbReference>
<dbReference type="EMBL" id="BJYG01000001">
    <property type="protein sequence ID" value="GEN61903.1"/>
    <property type="molecule type" value="Genomic_DNA"/>
</dbReference>
<feature type="region of interest" description="Disordered" evidence="11">
    <location>
        <begin position="437"/>
        <end position="458"/>
    </location>
</feature>
<organism evidence="13 14">
    <name type="scientific">Acetobacter oeni</name>
    <dbReference type="NCBI Taxonomy" id="304077"/>
    <lineage>
        <taxon>Bacteria</taxon>
        <taxon>Pseudomonadati</taxon>
        <taxon>Pseudomonadota</taxon>
        <taxon>Alphaproteobacteria</taxon>
        <taxon>Acetobacterales</taxon>
        <taxon>Acetobacteraceae</taxon>
        <taxon>Acetobacter</taxon>
    </lineage>
</organism>
<keyword evidence="4 8" id="KW-0285">Flavoprotein</keyword>
<dbReference type="RefSeq" id="WP_146884905.1">
    <property type="nucleotide sequence ID" value="NZ_BJYG01000001.1"/>
</dbReference>
<comment type="catalytic activity">
    <reaction evidence="7">
        <text>cyclobutadipyrimidine (in DNA) = 2 pyrimidine residues (in DNA).</text>
        <dbReference type="EC" id="4.1.99.3"/>
    </reaction>
</comment>
<evidence type="ECO:0000256" key="8">
    <source>
        <dbReference type="PIRSR" id="PIRSR602081-1"/>
    </source>
</evidence>
<dbReference type="OrthoDB" id="9772484at2"/>
<evidence type="ECO:0000256" key="1">
    <source>
        <dbReference type="ARBA" id="ARBA00001932"/>
    </source>
</evidence>
<dbReference type="FunFam" id="1.10.579.10:FF:000003">
    <property type="entry name" value="Deoxyribodipyrimidine photo-lyase"/>
    <property type="match status" value="1"/>
</dbReference>
<dbReference type="GO" id="GO:0003904">
    <property type="term" value="F:deoxyribodipyrimidine photo-lyase activity"/>
    <property type="evidence" value="ECO:0007669"/>
    <property type="project" value="UniProtKB-EC"/>
</dbReference>
<dbReference type="GO" id="GO:0000719">
    <property type="term" value="P:photoreactive repair"/>
    <property type="evidence" value="ECO:0007669"/>
    <property type="project" value="UniProtKB-ARBA"/>
</dbReference>
<evidence type="ECO:0000256" key="11">
    <source>
        <dbReference type="SAM" id="MobiDB-lite"/>
    </source>
</evidence>
<sequence length="476" mass="53940">MLPISPALVWFREDFRLADNAALSDASRCGAPLLCFTILDDAHIQGAAVRWWLDGALHALNAQLQARGGKLHVFRGKSELIVREIVQKTGAQSIFWNRRYDLPGRQTDAAIKAELKNNGIAVHSHIGALLNEPWTVKTRSGAPFQVFKPFWREARELFLPRSPLAVPSGLTFASLPAALSEVCFNPDNYSLRPDCPDWAVGLRETWIPGEEEAHALLDSFMSRDLTAYATSRDFPGENTSSHLSPYLRFGHITPAQVWHAVEEKAHRDSEAGAAKFLAELGWREFAWSLLFAHDDLATRNLRPAFDAMPWRKDGRALKAWQTGRTGYPLVDAGMRELWHTGWMHNRVRMVVASFLVKHLLIDWREGERWFADTLVDYDPASNAMNWQWNAGTGVESAPYFRVMNPVLQSQKFDPKGVYIRRWVPELASLPDEFIHTPWEAGETSGNESRQGYPSPIVDHREARDRALAAWRDLRAD</sequence>
<feature type="binding site" evidence="8">
    <location>
        <begin position="376"/>
        <end position="378"/>
    </location>
    <ligand>
        <name>FAD</name>
        <dbReference type="ChEBI" id="CHEBI:57692"/>
    </ligand>
</feature>
<evidence type="ECO:0000256" key="6">
    <source>
        <dbReference type="ARBA" id="ARBA00022991"/>
    </source>
</evidence>
<dbReference type="GO" id="GO:0003677">
    <property type="term" value="F:DNA binding"/>
    <property type="evidence" value="ECO:0007669"/>
    <property type="project" value="TreeGrafter"/>
</dbReference>
<keyword evidence="5 8" id="KW-0274">FAD</keyword>
<dbReference type="Proteomes" id="UP000321746">
    <property type="component" value="Unassembled WGS sequence"/>
</dbReference>
<evidence type="ECO:0000313" key="14">
    <source>
        <dbReference type="Proteomes" id="UP000321746"/>
    </source>
</evidence>
<dbReference type="InterPro" id="IPR036134">
    <property type="entry name" value="Crypto/Photolyase_FAD-like_sf"/>
</dbReference>
<dbReference type="InterPro" id="IPR036155">
    <property type="entry name" value="Crypto/Photolyase_N_sf"/>
</dbReference>
<dbReference type="PROSITE" id="PS00691">
    <property type="entry name" value="DNA_PHOTOLYASES_1_2"/>
    <property type="match status" value="1"/>
</dbReference>
<evidence type="ECO:0000256" key="9">
    <source>
        <dbReference type="PIRSR" id="PIRSR602081-2"/>
    </source>
</evidence>
<feature type="binding site" evidence="8">
    <location>
        <begin position="240"/>
        <end position="244"/>
    </location>
    <ligand>
        <name>FAD</name>
        <dbReference type="ChEBI" id="CHEBI:57692"/>
    </ligand>
</feature>
<comment type="caution">
    <text evidence="13">The sequence shown here is derived from an EMBL/GenBank/DDBJ whole genome shotgun (WGS) entry which is preliminary data.</text>
</comment>
<feature type="binding site" evidence="8">
    <location>
        <position position="228"/>
    </location>
    <ligand>
        <name>FAD</name>
        <dbReference type="ChEBI" id="CHEBI:57692"/>
    </ligand>
</feature>
<keyword evidence="14" id="KW-1185">Reference proteome</keyword>
<feature type="site" description="Electron transfer via tryptophanyl radical" evidence="9">
    <location>
        <position position="310"/>
    </location>
</feature>
<dbReference type="SUPFAM" id="SSF52425">
    <property type="entry name" value="Cryptochrome/photolyase, N-terminal domain"/>
    <property type="match status" value="1"/>
</dbReference>
<keyword evidence="13" id="KW-0456">Lyase</keyword>
<dbReference type="SUPFAM" id="SSF48173">
    <property type="entry name" value="Cryptochrome/photolyase FAD-binding domain"/>
    <property type="match status" value="1"/>
</dbReference>
<comment type="cofactor">
    <cofactor evidence="1">
        <name>(6R)-5,10-methylene-5,6,7,8-tetrahydrofolate</name>
        <dbReference type="ChEBI" id="CHEBI:15636"/>
    </cofactor>
</comment>
<dbReference type="InterPro" id="IPR002081">
    <property type="entry name" value="Cryptochrome/DNA_photolyase_1"/>
</dbReference>
<evidence type="ECO:0000259" key="12">
    <source>
        <dbReference type="PROSITE" id="PS51645"/>
    </source>
</evidence>
<dbReference type="Gene3D" id="1.10.579.10">
    <property type="entry name" value="DNA Cyclobutane Dipyrimidine Photolyase, subunit A, domain 3"/>
    <property type="match status" value="1"/>
</dbReference>
<dbReference type="Gene3D" id="1.25.40.80">
    <property type="match status" value="1"/>
</dbReference>
<reference evidence="13 14" key="1">
    <citation type="submission" date="2019-07" db="EMBL/GenBank/DDBJ databases">
        <title>Whole genome shotgun sequence of Acetobacter oeni NBRC 105207.</title>
        <authorList>
            <person name="Hosoyama A."/>
            <person name="Uohara A."/>
            <person name="Ohji S."/>
            <person name="Ichikawa N."/>
        </authorList>
    </citation>
    <scope>NUCLEOTIDE SEQUENCE [LARGE SCALE GENOMIC DNA]</scope>
    <source>
        <strain evidence="13 14">NBRC 105207</strain>
    </source>
</reference>
<feature type="binding site" evidence="8">
    <location>
        <position position="276"/>
    </location>
    <ligand>
        <name>FAD</name>
        <dbReference type="ChEBI" id="CHEBI:57692"/>
    </ligand>
</feature>
<dbReference type="InterPro" id="IPR014729">
    <property type="entry name" value="Rossmann-like_a/b/a_fold"/>
</dbReference>
<dbReference type="Pfam" id="PF00875">
    <property type="entry name" value="DNA_photolyase"/>
    <property type="match status" value="1"/>
</dbReference>
<dbReference type="GO" id="GO:0071949">
    <property type="term" value="F:FAD binding"/>
    <property type="evidence" value="ECO:0007669"/>
    <property type="project" value="TreeGrafter"/>
</dbReference>
<dbReference type="GO" id="GO:0009416">
    <property type="term" value="P:response to light stimulus"/>
    <property type="evidence" value="ECO:0007669"/>
    <property type="project" value="TreeGrafter"/>
</dbReference>
<comment type="cofactor">
    <cofactor evidence="8">
        <name>FAD</name>
        <dbReference type="ChEBI" id="CHEBI:57692"/>
    </cofactor>
    <text evidence="8">Binds 1 FAD per subunit.</text>
</comment>
<accession>A0A511XG21</accession>
<feature type="site" description="Electron transfer via tryptophanyl radical" evidence="9">
    <location>
        <position position="363"/>
    </location>
</feature>
<dbReference type="PRINTS" id="PR00147">
    <property type="entry name" value="DNAPHOTLYASE"/>
</dbReference>
<feature type="site" description="Electron transfer via tryptophanyl radical" evidence="9">
    <location>
        <position position="386"/>
    </location>
</feature>
<dbReference type="InterPro" id="IPR018394">
    <property type="entry name" value="DNA_photolyase_1_CS_C"/>
</dbReference>
<evidence type="ECO:0000313" key="13">
    <source>
        <dbReference type="EMBL" id="GEN61903.1"/>
    </source>
</evidence>
<dbReference type="PANTHER" id="PTHR11455:SF9">
    <property type="entry name" value="CRYPTOCHROME CIRCADIAN CLOCK 5 ISOFORM X1"/>
    <property type="match status" value="1"/>
</dbReference>
<evidence type="ECO:0000256" key="7">
    <source>
        <dbReference type="ARBA" id="ARBA00033999"/>
    </source>
</evidence>
<feature type="domain" description="Photolyase/cryptochrome alpha/beta" evidence="12">
    <location>
        <begin position="5"/>
        <end position="130"/>
    </location>
</feature>
<dbReference type="InterPro" id="IPR006050">
    <property type="entry name" value="DNA_photolyase_N"/>
</dbReference>
<dbReference type="InterPro" id="IPR005101">
    <property type="entry name" value="Cryptochr/Photolyase_FAD-bd"/>
</dbReference>
<evidence type="ECO:0000256" key="2">
    <source>
        <dbReference type="ARBA" id="ARBA00013149"/>
    </source>
</evidence>
<dbReference type="Pfam" id="PF03441">
    <property type="entry name" value="FAD_binding_7"/>
    <property type="match status" value="1"/>
</dbReference>
<dbReference type="AlphaFoldDB" id="A0A511XG21"/>
<protein>
    <recommendedName>
        <fullName evidence="3">Deoxyribodipyrimidine photo-lyase</fullName>
        <ecNumber evidence="2">4.1.99.3</ecNumber>
    </recommendedName>
</protein>
<evidence type="ECO:0000256" key="10">
    <source>
        <dbReference type="RuleBase" id="RU004182"/>
    </source>
</evidence>
<keyword evidence="6 10" id="KW-0157">Chromophore</keyword>
<comment type="similarity">
    <text evidence="10">Belongs to the DNA photolyase family.</text>
</comment>
<evidence type="ECO:0000256" key="3">
    <source>
        <dbReference type="ARBA" id="ARBA00014046"/>
    </source>
</evidence>
<dbReference type="PROSITE" id="PS51645">
    <property type="entry name" value="PHR_CRY_ALPHA_BETA"/>
    <property type="match status" value="1"/>
</dbReference>
<evidence type="ECO:0000256" key="5">
    <source>
        <dbReference type="ARBA" id="ARBA00022827"/>
    </source>
</evidence>
<dbReference type="EC" id="4.1.99.3" evidence="2"/>
<dbReference type="Gene3D" id="3.40.50.620">
    <property type="entry name" value="HUPs"/>
    <property type="match status" value="1"/>
</dbReference>
<evidence type="ECO:0000256" key="4">
    <source>
        <dbReference type="ARBA" id="ARBA00022630"/>
    </source>
</evidence>
<name>A0A511XG21_9PROT</name>